<feature type="non-terminal residue" evidence="1">
    <location>
        <position position="1"/>
    </location>
</feature>
<evidence type="ECO:0000313" key="2">
    <source>
        <dbReference type="Proteomes" id="UP000789920"/>
    </source>
</evidence>
<reference evidence="1" key="1">
    <citation type="submission" date="2021-06" db="EMBL/GenBank/DDBJ databases">
        <authorList>
            <person name="Kallberg Y."/>
            <person name="Tangrot J."/>
            <person name="Rosling A."/>
        </authorList>
    </citation>
    <scope>NUCLEOTIDE SEQUENCE</scope>
    <source>
        <strain evidence="1">MA461A</strain>
    </source>
</reference>
<sequence length="410" mass="47010">GESGRNDQYKNFLLRNNCILYGAPGTGKTEFVKELNHVLINRYGKNSPERSSVVNLDPSDPNHGLTQDDEEKKPEPTIPIFVISGASLMSTGKDEPKTFEKFIITLKKAKNNFFKNPDEEGNIGEDSKLPYIVFVDEADQAKNSLTYNPQAKNNLEEFKNFFSQAEDGGGLKKEAQDLKVEPEKPSAKSRRVREAIKDIEDQEEKMRIKNEEEERCLCNEGHETEPFANWQDLESFDKPQKIMRYNFDDKKLLRERIRLLEKEVNEGNAEIINTFGGELRSISNQIEKISDLSGKNYEEFQNINQTLENLYQRLKDYYDSKSGLTEDCAKLVFFDPQYNHPHEKPAGLNKRLIEAVTQKGDLVVDPCAGSFTVLNSCLETKREFLGADINYSQIKKYMIKARSQARKGNY</sequence>
<keyword evidence="2" id="KW-1185">Reference proteome</keyword>
<protein>
    <submittedName>
        <fullName evidence="1">13390_t:CDS:1</fullName>
    </submittedName>
</protein>
<name>A0ACA9NZ64_9GLOM</name>
<proteinExistence type="predicted"/>
<organism evidence="1 2">
    <name type="scientific">Racocetra persica</name>
    <dbReference type="NCBI Taxonomy" id="160502"/>
    <lineage>
        <taxon>Eukaryota</taxon>
        <taxon>Fungi</taxon>
        <taxon>Fungi incertae sedis</taxon>
        <taxon>Mucoromycota</taxon>
        <taxon>Glomeromycotina</taxon>
        <taxon>Glomeromycetes</taxon>
        <taxon>Diversisporales</taxon>
        <taxon>Gigasporaceae</taxon>
        <taxon>Racocetra</taxon>
    </lineage>
</organism>
<comment type="caution">
    <text evidence="1">The sequence shown here is derived from an EMBL/GenBank/DDBJ whole genome shotgun (WGS) entry which is preliminary data.</text>
</comment>
<dbReference type="Proteomes" id="UP000789920">
    <property type="component" value="Unassembled WGS sequence"/>
</dbReference>
<dbReference type="EMBL" id="CAJVQC010017449">
    <property type="protein sequence ID" value="CAG8684870.1"/>
    <property type="molecule type" value="Genomic_DNA"/>
</dbReference>
<evidence type="ECO:0000313" key="1">
    <source>
        <dbReference type="EMBL" id="CAG8684870.1"/>
    </source>
</evidence>
<accession>A0ACA9NZ64</accession>
<gene>
    <name evidence="1" type="ORF">RPERSI_LOCUS9293</name>
</gene>